<accession>A0A9D5H938</accession>
<evidence type="ECO:0000313" key="6">
    <source>
        <dbReference type="EMBL" id="KAJ0967742.1"/>
    </source>
</evidence>
<gene>
    <name evidence="6" type="ORF">J5N97_024659</name>
</gene>
<dbReference type="InterPro" id="IPR050794">
    <property type="entry name" value="CPA2_transporter"/>
</dbReference>
<evidence type="ECO:0000259" key="5">
    <source>
        <dbReference type="Pfam" id="PF23256"/>
    </source>
</evidence>
<dbReference type="EMBL" id="JAGGNH010000007">
    <property type="protein sequence ID" value="KAJ0967742.1"/>
    <property type="molecule type" value="Genomic_DNA"/>
</dbReference>
<keyword evidence="2" id="KW-0633">Potassium transport</keyword>
<evidence type="ECO:0000256" key="3">
    <source>
        <dbReference type="ARBA" id="ARBA00022958"/>
    </source>
</evidence>
<keyword evidence="4" id="KW-0406">Ion transport</keyword>
<organism evidence="6 7">
    <name type="scientific">Dioscorea zingiberensis</name>
    <dbReference type="NCBI Taxonomy" id="325984"/>
    <lineage>
        <taxon>Eukaryota</taxon>
        <taxon>Viridiplantae</taxon>
        <taxon>Streptophyta</taxon>
        <taxon>Embryophyta</taxon>
        <taxon>Tracheophyta</taxon>
        <taxon>Spermatophyta</taxon>
        <taxon>Magnoliopsida</taxon>
        <taxon>Liliopsida</taxon>
        <taxon>Dioscoreales</taxon>
        <taxon>Dioscoreaceae</taxon>
        <taxon>Dioscorea</taxon>
    </lineage>
</organism>
<dbReference type="PANTHER" id="PTHR32468">
    <property type="entry name" value="CATION/H + ANTIPORTER"/>
    <property type="match status" value="1"/>
</dbReference>
<keyword evidence="3" id="KW-0630">Potassium</keyword>
<dbReference type="GO" id="GO:0006885">
    <property type="term" value="P:regulation of pH"/>
    <property type="evidence" value="ECO:0007669"/>
    <property type="project" value="TreeGrafter"/>
</dbReference>
<evidence type="ECO:0000313" key="7">
    <source>
        <dbReference type="Proteomes" id="UP001085076"/>
    </source>
</evidence>
<keyword evidence="1" id="KW-0813">Transport</keyword>
<evidence type="ECO:0000256" key="4">
    <source>
        <dbReference type="ARBA" id="ARBA00023065"/>
    </source>
</evidence>
<sequence>MHDYVYLLALDKKANLIILPFHHHVAIDGTVEAVNSTTQAVNMHVLRYPPCFVRILVYRGGGGGREEMGLGCREGEEDVKKLGQVLHFRCSDTVCEGFEVENTASQSGQRSFMALGRPMSVLRTKMGSMCTQYQAPFPLITFVLTVTSPSYLLLAALAVASSLIVNQMADAPPPEIKMMSSNRKDKSVF</sequence>
<dbReference type="OrthoDB" id="1504643at2759"/>
<dbReference type="InterPro" id="IPR057291">
    <property type="entry name" value="CHX17_2nd"/>
</dbReference>
<dbReference type="GO" id="GO:0098662">
    <property type="term" value="P:inorganic cation transmembrane transport"/>
    <property type="evidence" value="ECO:0007669"/>
    <property type="project" value="TreeGrafter"/>
</dbReference>
<reference evidence="6" key="1">
    <citation type="submission" date="2021-03" db="EMBL/GenBank/DDBJ databases">
        <authorList>
            <person name="Li Z."/>
            <person name="Yang C."/>
        </authorList>
    </citation>
    <scope>NUCLEOTIDE SEQUENCE</scope>
    <source>
        <strain evidence="6">Dzin_1.0</strain>
        <tissue evidence="6">Leaf</tissue>
    </source>
</reference>
<dbReference type="Pfam" id="PF23256">
    <property type="entry name" value="CHX17_2nd"/>
    <property type="match status" value="1"/>
</dbReference>
<reference evidence="6" key="2">
    <citation type="journal article" date="2022" name="Hortic Res">
        <title>The genome of Dioscorea zingiberensis sheds light on the biosynthesis, origin and evolution of the medicinally important diosgenin saponins.</title>
        <authorList>
            <person name="Li Y."/>
            <person name="Tan C."/>
            <person name="Li Z."/>
            <person name="Guo J."/>
            <person name="Li S."/>
            <person name="Chen X."/>
            <person name="Wang C."/>
            <person name="Dai X."/>
            <person name="Yang H."/>
            <person name="Song W."/>
            <person name="Hou L."/>
            <person name="Xu J."/>
            <person name="Tong Z."/>
            <person name="Xu A."/>
            <person name="Yuan X."/>
            <person name="Wang W."/>
            <person name="Yang Q."/>
            <person name="Chen L."/>
            <person name="Sun Z."/>
            <person name="Wang K."/>
            <person name="Pan B."/>
            <person name="Chen J."/>
            <person name="Bao Y."/>
            <person name="Liu F."/>
            <person name="Qi X."/>
            <person name="Gang D.R."/>
            <person name="Wen J."/>
            <person name="Li J."/>
        </authorList>
    </citation>
    <scope>NUCLEOTIDE SEQUENCE</scope>
    <source>
        <strain evidence="6">Dzin_1.0</strain>
    </source>
</reference>
<proteinExistence type="predicted"/>
<protein>
    <recommendedName>
        <fullName evidence="5">Cation/H(+) antiporter central domain-containing protein</fullName>
    </recommendedName>
</protein>
<dbReference type="PANTHER" id="PTHR32468:SF102">
    <property type="entry name" value="OS08G0117800 PROTEIN"/>
    <property type="match status" value="1"/>
</dbReference>
<dbReference type="AlphaFoldDB" id="A0A9D5H938"/>
<evidence type="ECO:0000256" key="2">
    <source>
        <dbReference type="ARBA" id="ARBA00022538"/>
    </source>
</evidence>
<dbReference type="Proteomes" id="UP001085076">
    <property type="component" value="Miscellaneous, Linkage group lg07"/>
</dbReference>
<keyword evidence="7" id="KW-1185">Reference proteome</keyword>
<dbReference type="GO" id="GO:0006813">
    <property type="term" value="P:potassium ion transport"/>
    <property type="evidence" value="ECO:0007669"/>
    <property type="project" value="UniProtKB-KW"/>
</dbReference>
<comment type="caution">
    <text evidence="6">The sequence shown here is derived from an EMBL/GenBank/DDBJ whole genome shotgun (WGS) entry which is preliminary data.</text>
</comment>
<name>A0A9D5H938_9LILI</name>
<feature type="domain" description="Cation/H(+) antiporter central" evidence="5">
    <location>
        <begin position="7"/>
        <end position="64"/>
    </location>
</feature>
<evidence type="ECO:0000256" key="1">
    <source>
        <dbReference type="ARBA" id="ARBA00022448"/>
    </source>
</evidence>
<dbReference type="GO" id="GO:0012505">
    <property type="term" value="C:endomembrane system"/>
    <property type="evidence" value="ECO:0007669"/>
    <property type="project" value="TreeGrafter"/>
</dbReference>